<evidence type="ECO:0000313" key="1">
    <source>
        <dbReference type="EMBL" id="MFE4108467.1"/>
    </source>
</evidence>
<reference evidence="1 2" key="1">
    <citation type="submission" date="2024-10" db="EMBL/GenBank/DDBJ databases">
        <authorList>
            <person name="Ratan Roy A."/>
            <person name="Morales Sandoval P.H."/>
            <person name="De Los Santos Villalobos S."/>
            <person name="Chakraborty S."/>
            <person name="Mukherjee J."/>
        </authorList>
    </citation>
    <scope>NUCLEOTIDE SEQUENCE [LARGE SCALE GENOMIC DNA]</scope>
    <source>
        <strain evidence="1 2">S1</strain>
    </source>
</reference>
<evidence type="ECO:0008006" key="3">
    <source>
        <dbReference type="Google" id="ProtNLM"/>
    </source>
</evidence>
<protein>
    <recommendedName>
        <fullName evidence="3">MerR family transcriptional regulator</fullName>
    </recommendedName>
</protein>
<name>A0ABW6IJR6_9CYAN</name>
<dbReference type="RefSeq" id="WP_377968097.1">
    <property type="nucleotide sequence ID" value="NZ_JBHZOL010000111.1"/>
</dbReference>
<proteinExistence type="predicted"/>
<dbReference type="EMBL" id="JBHZOL010000111">
    <property type="protein sequence ID" value="MFE4108467.1"/>
    <property type="molecule type" value="Genomic_DNA"/>
</dbReference>
<comment type="caution">
    <text evidence="1">The sequence shown here is derived from an EMBL/GenBank/DDBJ whole genome shotgun (WGS) entry which is preliminary data.</text>
</comment>
<dbReference type="Proteomes" id="UP001600165">
    <property type="component" value="Unassembled WGS sequence"/>
</dbReference>
<keyword evidence="2" id="KW-1185">Reference proteome</keyword>
<organism evidence="1 2">
    <name type="scientific">Almyronema epifaneia S1</name>
    <dbReference type="NCBI Taxonomy" id="2991925"/>
    <lineage>
        <taxon>Bacteria</taxon>
        <taxon>Bacillati</taxon>
        <taxon>Cyanobacteriota</taxon>
        <taxon>Cyanophyceae</taxon>
        <taxon>Nodosilineales</taxon>
        <taxon>Nodosilineaceae</taxon>
        <taxon>Almyronema</taxon>
        <taxon>Almyronema epifaneia</taxon>
    </lineage>
</organism>
<sequence length="208" mass="22512">MTTLADIARNHGVTPQAVGKWRDAALTKYGELPYEQVGKRKQYTPDAIAKILEFAPARPIRRDFPTGMTTPEPPAVEVPVEIYKGNGSTALDIPELPDAVDLEQFRREGSVEIDLSTAQAAIALTQQLGTAMEADIAQRWQQLQATQKAAKALAKATQELDRQAMAYRIESGILAKLQANESGSVQELLAKVQALGKGQADPQPHNGA</sequence>
<gene>
    <name evidence="1" type="ORF">ACFVKH_19480</name>
</gene>
<evidence type="ECO:0000313" key="2">
    <source>
        <dbReference type="Proteomes" id="UP001600165"/>
    </source>
</evidence>
<accession>A0ABW6IJR6</accession>